<dbReference type="Gene3D" id="3.40.190.80">
    <property type="match status" value="1"/>
</dbReference>
<evidence type="ECO:0000256" key="3">
    <source>
        <dbReference type="ARBA" id="ARBA00022723"/>
    </source>
</evidence>
<dbReference type="PANTHER" id="PTHR43200:SF6">
    <property type="entry name" value="3'(2'),5'-BISPHOSPHATE NUCLEOTIDASE"/>
    <property type="match status" value="1"/>
</dbReference>
<dbReference type="InterPro" id="IPR000760">
    <property type="entry name" value="Inositol_monophosphatase-like"/>
</dbReference>
<dbReference type="OrthoDB" id="9772456at2"/>
<dbReference type="InterPro" id="IPR051090">
    <property type="entry name" value="Inositol_monoP_superfamily"/>
</dbReference>
<name>A0A432MN42_9BACT</name>
<evidence type="ECO:0000313" key="8">
    <source>
        <dbReference type="Proteomes" id="UP000280296"/>
    </source>
</evidence>
<reference evidence="7 8" key="1">
    <citation type="submission" date="2018-12" db="EMBL/GenBank/DDBJ databases">
        <authorList>
            <person name="Toschakov S.V."/>
        </authorList>
    </citation>
    <scope>NUCLEOTIDE SEQUENCE [LARGE SCALE GENOMIC DNA]</scope>
    <source>
        <strain evidence="7 8">GM2012</strain>
    </source>
</reference>
<dbReference type="PANTHER" id="PTHR43200">
    <property type="entry name" value="PHOSPHATASE"/>
    <property type="match status" value="1"/>
</dbReference>
<protein>
    <submittedName>
        <fullName evidence="7">Inositol phosphatase</fullName>
    </submittedName>
</protein>
<evidence type="ECO:0000313" key="7">
    <source>
        <dbReference type="EMBL" id="RUL88861.1"/>
    </source>
</evidence>
<accession>A0A432MN42</accession>
<dbReference type="GO" id="GO:0046872">
    <property type="term" value="F:metal ion binding"/>
    <property type="evidence" value="ECO:0007669"/>
    <property type="project" value="UniProtKB-KW"/>
</dbReference>
<organism evidence="7 8">
    <name type="scientific">Tautonia sociabilis</name>
    <dbReference type="NCBI Taxonomy" id="2080755"/>
    <lineage>
        <taxon>Bacteria</taxon>
        <taxon>Pseudomonadati</taxon>
        <taxon>Planctomycetota</taxon>
        <taxon>Planctomycetia</taxon>
        <taxon>Isosphaerales</taxon>
        <taxon>Isosphaeraceae</taxon>
        <taxon>Tautonia</taxon>
    </lineage>
</organism>
<reference evidence="7 8" key="2">
    <citation type="submission" date="2019-01" db="EMBL/GenBank/DDBJ databases">
        <title>Tautonia sociabilis, a novel thermotolerant planctomycete of Isosphaeraceae family, isolated from a 4000 m deep subterranean habitat.</title>
        <authorList>
            <person name="Kovaleva O.L."/>
            <person name="Elcheninov A.G."/>
            <person name="Van Heerden E."/>
            <person name="Toshchakov S.V."/>
            <person name="Novikov A."/>
            <person name="Bonch-Osmolovskaya E.A."/>
            <person name="Kublanov I.V."/>
        </authorList>
    </citation>
    <scope>NUCLEOTIDE SEQUENCE [LARGE SCALE GENOMIC DNA]</scope>
    <source>
        <strain evidence="7 8">GM2012</strain>
    </source>
</reference>
<feature type="binding site" evidence="6">
    <location>
        <position position="226"/>
    </location>
    <ligand>
        <name>Mg(2+)</name>
        <dbReference type="ChEBI" id="CHEBI:18420"/>
        <label>1</label>
        <note>catalytic</note>
    </ligand>
</feature>
<dbReference type="Pfam" id="PF00459">
    <property type="entry name" value="Inositol_P"/>
    <property type="match status" value="1"/>
</dbReference>
<evidence type="ECO:0000256" key="4">
    <source>
        <dbReference type="ARBA" id="ARBA00022801"/>
    </source>
</evidence>
<proteinExistence type="inferred from homology"/>
<comment type="caution">
    <text evidence="7">The sequence shown here is derived from an EMBL/GenBank/DDBJ whole genome shotgun (WGS) entry which is preliminary data.</text>
</comment>
<keyword evidence="5 6" id="KW-0460">Magnesium</keyword>
<dbReference type="GO" id="GO:0016791">
    <property type="term" value="F:phosphatase activity"/>
    <property type="evidence" value="ECO:0007669"/>
    <property type="project" value="UniProtKB-ARBA"/>
</dbReference>
<dbReference type="GO" id="GO:0000105">
    <property type="term" value="P:L-histidine biosynthetic process"/>
    <property type="evidence" value="ECO:0007669"/>
    <property type="project" value="TreeGrafter"/>
</dbReference>
<dbReference type="Proteomes" id="UP000280296">
    <property type="component" value="Unassembled WGS sequence"/>
</dbReference>
<keyword evidence="8" id="KW-1185">Reference proteome</keyword>
<feature type="binding site" evidence="6">
    <location>
        <position position="94"/>
    </location>
    <ligand>
        <name>Mg(2+)</name>
        <dbReference type="ChEBI" id="CHEBI:18420"/>
        <label>1</label>
        <note>catalytic</note>
    </ligand>
</feature>
<dbReference type="AlphaFoldDB" id="A0A432MN42"/>
<keyword evidence="4" id="KW-0378">Hydrolase</keyword>
<dbReference type="Gene3D" id="3.30.540.10">
    <property type="entry name" value="Fructose-1,6-Bisphosphatase, subunit A, domain 1"/>
    <property type="match status" value="1"/>
</dbReference>
<evidence type="ECO:0000256" key="6">
    <source>
        <dbReference type="PIRSR" id="PIRSR600760-2"/>
    </source>
</evidence>
<dbReference type="EMBL" id="RYZH01000006">
    <property type="protein sequence ID" value="RUL88861.1"/>
    <property type="molecule type" value="Genomic_DNA"/>
</dbReference>
<feature type="binding site" evidence="6">
    <location>
        <position position="91"/>
    </location>
    <ligand>
        <name>Mg(2+)</name>
        <dbReference type="ChEBI" id="CHEBI:18420"/>
        <label>1</label>
        <note>catalytic</note>
    </ligand>
</feature>
<comment type="cofactor">
    <cofactor evidence="1 6">
        <name>Mg(2+)</name>
        <dbReference type="ChEBI" id="CHEBI:18420"/>
    </cofactor>
</comment>
<dbReference type="RefSeq" id="WP_126724112.1">
    <property type="nucleotide sequence ID" value="NZ_RYZH01000006.1"/>
</dbReference>
<feature type="binding site" evidence="6">
    <location>
        <position position="73"/>
    </location>
    <ligand>
        <name>Mg(2+)</name>
        <dbReference type="ChEBI" id="CHEBI:18420"/>
        <label>1</label>
        <note>catalytic</note>
    </ligand>
</feature>
<evidence type="ECO:0000256" key="5">
    <source>
        <dbReference type="ARBA" id="ARBA00022842"/>
    </source>
</evidence>
<comment type="similarity">
    <text evidence="2">Belongs to the inositol monophosphatase superfamily.</text>
</comment>
<keyword evidence="3 6" id="KW-0479">Metal-binding</keyword>
<evidence type="ECO:0000256" key="2">
    <source>
        <dbReference type="ARBA" id="ARBA00009759"/>
    </source>
</evidence>
<sequence>MSPASDPKSLQADLDLALRLAEHASEVILPKFRRCAVEIKPDGTEVTAADRSAEEVIRDVLGRERPGDGVLGEEFPERVAAEGISRQWIVDPIDGTAAFALGLPTFGTLIALMEGGEPVVGVIHLPAMGETTYAAIGLGCWWRPSPGEPAERVRVAPPTPLGEAYASTTNPRSSDIVSRPGQVRYRLGTLIRSAGKFRFVGDCVQFALVCRGRLHVAFDSMMAPWDIAALVPCIEEAGGVASALDGSRPGIVFSRSVLSSCDPELHREVLRVLTPDETDPE</sequence>
<dbReference type="SUPFAM" id="SSF56655">
    <property type="entry name" value="Carbohydrate phosphatase"/>
    <property type="match status" value="1"/>
</dbReference>
<gene>
    <name evidence="7" type="ORF">TsocGM_04425</name>
</gene>
<feature type="binding site" evidence="6">
    <location>
        <position position="93"/>
    </location>
    <ligand>
        <name>Mg(2+)</name>
        <dbReference type="ChEBI" id="CHEBI:18420"/>
        <label>2</label>
    </ligand>
</feature>
<dbReference type="PRINTS" id="PR00377">
    <property type="entry name" value="IMPHPHTASES"/>
</dbReference>
<evidence type="ECO:0000256" key="1">
    <source>
        <dbReference type="ARBA" id="ARBA00001946"/>
    </source>
</evidence>